<sequence>MDTPRTSTSNLNFLAPPEGVDLTPTYLTSIRLAYTVVLRWNWVTNLESSGFEAEAIPPSHRGSTTKPPIIAVVVELTWHFTRPRSILSQCLGISRTNTSNLNFLAPPARVDLTPTYLTSTRLAYTVVLR</sequence>
<keyword evidence="2" id="KW-1185">Reference proteome</keyword>
<reference evidence="1 2" key="1">
    <citation type="journal article" date="2019" name="Sci. Rep.">
        <title>Orb-weaving spider Araneus ventricosus genome elucidates the spidroin gene catalogue.</title>
        <authorList>
            <person name="Kono N."/>
            <person name="Nakamura H."/>
            <person name="Ohtoshi R."/>
            <person name="Moran D.A.P."/>
            <person name="Shinohara A."/>
            <person name="Yoshida Y."/>
            <person name="Fujiwara M."/>
            <person name="Mori M."/>
            <person name="Tomita M."/>
            <person name="Arakawa K."/>
        </authorList>
    </citation>
    <scope>NUCLEOTIDE SEQUENCE [LARGE SCALE GENOMIC DNA]</scope>
</reference>
<proteinExistence type="predicted"/>
<gene>
    <name evidence="1" type="ORF">AVEN_84522_1</name>
</gene>
<evidence type="ECO:0000313" key="1">
    <source>
        <dbReference type="EMBL" id="GBM37813.1"/>
    </source>
</evidence>
<protein>
    <submittedName>
        <fullName evidence="1">Uncharacterized protein</fullName>
    </submittedName>
</protein>
<evidence type="ECO:0000313" key="2">
    <source>
        <dbReference type="Proteomes" id="UP000499080"/>
    </source>
</evidence>
<dbReference type="AlphaFoldDB" id="A0A4Y2F8L9"/>
<name>A0A4Y2F8L9_ARAVE</name>
<dbReference type="EMBL" id="BGPR01000851">
    <property type="protein sequence ID" value="GBM37813.1"/>
    <property type="molecule type" value="Genomic_DNA"/>
</dbReference>
<comment type="caution">
    <text evidence="1">The sequence shown here is derived from an EMBL/GenBank/DDBJ whole genome shotgun (WGS) entry which is preliminary data.</text>
</comment>
<accession>A0A4Y2F8L9</accession>
<organism evidence="1 2">
    <name type="scientific">Araneus ventricosus</name>
    <name type="common">Orbweaver spider</name>
    <name type="synonym">Epeira ventricosa</name>
    <dbReference type="NCBI Taxonomy" id="182803"/>
    <lineage>
        <taxon>Eukaryota</taxon>
        <taxon>Metazoa</taxon>
        <taxon>Ecdysozoa</taxon>
        <taxon>Arthropoda</taxon>
        <taxon>Chelicerata</taxon>
        <taxon>Arachnida</taxon>
        <taxon>Araneae</taxon>
        <taxon>Araneomorphae</taxon>
        <taxon>Entelegynae</taxon>
        <taxon>Araneoidea</taxon>
        <taxon>Araneidae</taxon>
        <taxon>Araneus</taxon>
    </lineage>
</organism>
<dbReference type="Proteomes" id="UP000499080">
    <property type="component" value="Unassembled WGS sequence"/>
</dbReference>